<dbReference type="Gene3D" id="3.90.1300.10">
    <property type="entry name" value="Amidase signature (AS) domain"/>
    <property type="match status" value="1"/>
</dbReference>
<dbReference type="Proteomes" id="UP001498398">
    <property type="component" value="Unassembled WGS sequence"/>
</dbReference>
<feature type="domain" description="Amidase" evidence="5">
    <location>
        <begin position="76"/>
        <end position="532"/>
    </location>
</feature>
<reference evidence="6 7" key="1">
    <citation type="submission" date="2024-01" db="EMBL/GenBank/DDBJ databases">
        <title>A draft genome for the cacao thread blight pathogen Marasmiellus scandens.</title>
        <authorList>
            <person name="Baruah I.K."/>
            <person name="Leung J."/>
            <person name="Bukari Y."/>
            <person name="Amoako-Attah I."/>
            <person name="Meinhardt L.W."/>
            <person name="Bailey B.A."/>
            <person name="Cohen S.P."/>
        </authorList>
    </citation>
    <scope>NUCLEOTIDE SEQUENCE [LARGE SCALE GENOMIC DNA]</scope>
    <source>
        <strain evidence="6 7">GH-19</strain>
    </source>
</reference>
<dbReference type="PANTHER" id="PTHR46072">
    <property type="entry name" value="AMIDASE-RELATED-RELATED"/>
    <property type="match status" value="1"/>
</dbReference>
<evidence type="ECO:0000313" key="6">
    <source>
        <dbReference type="EMBL" id="KAK7464735.1"/>
    </source>
</evidence>
<keyword evidence="4" id="KW-0378">Hydrolase</keyword>
<evidence type="ECO:0000256" key="4">
    <source>
        <dbReference type="ARBA" id="ARBA00022801"/>
    </source>
</evidence>
<dbReference type="EC" id="3.5.1.4" evidence="3"/>
<dbReference type="EMBL" id="JBANRG010000007">
    <property type="protein sequence ID" value="KAK7464735.1"/>
    <property type="molecule type" value="Genomic_DNA"/>
</dbReference>
<sequence>MTWSNEAIKAKKATQFEAIPSEWRIPADKLPPESVTNVISFYKTCGILTQPEIDIVDLEPGVLLSRLANGSLTALETTIAFCKAAAIAHQLTNCLTEIFFDRAIERAKELDDLFTKNDNKPVGPLHGCPISLKDQFQIKGTECNMGIASWLGEISERDSVLVTILKDAGAVQVLLDLAEFPTLTFIVQFGESDNYVYGRTSNPYNRTLTCGGSSGGEGALVALHGSVLGVGTDLGGSVRIPACYQGLFGLRPSLHRLPYAGARNTLLGLEGIASALGPICRSLDGVAAFTKSVIDGEPWLLDPKSPEIPWREEMTLKKPVFGVMYWDEVVMPHPPVRRALSMTINALKDAGYEVVEFTPFNVAEAESIAKELYASDGGEDLSRTFSKSGEPWYPLIVTGGMDKKISVWESWQLNVKKDNFREAYLNHWNNTKSSTGKAIDGLLLPPSPSTAHVINQWHRYLTYTAFFNLVDLPAMVIPVGASVDPVLDPVDVGYKPVSELDAAIQNSYSPELFENAPLSVQLVGRRLREEEVISMAWHVVGALKASSA</sequence>
<evidence type="ECO:0000256" key="2">
    <source>
        <dbReference type="ARBA" id="ARBA00009199"/>
    </source>
</evidence>
<dbReference type="InterPro" id="IPR036928">
    <property type="entry name" value="AS_sf"/>
</dbReference>
<evidence type="ECO:0000259" key="5">
    <source>
        <dbReference type="Pfam" id="PF01425"/>
    </source>
</evidence>
<dbReference type="InterPro" id="IPR023631">
    <property type="entry name" value="Amidase_dom"/>
</dbReference>
<name>A0ABR1JQV8_9AGAR</name>
<evidence type="ECO:0000313" key="7">
    <source>
        <dbReference type="Proteomes" id="UP001498398"/>
    </source>
</evidence>
<keyword evidence="7" id="KW-1185">Reference proteome</keyword>
<evidence type="ECO:0000256" key="1">
    <source>
        <dbReference type="ARBA" id="ARBA00001311"/>
    </source>
</evidence>
<proteinExistence type="inferred from homology"/>
<comment type="similarity">
    <text evidence="2">Belongs to the amidase family.</text>
</comment>
<dbReference type="PROSITE" id="PS00571">
    <property type="entry name" value="AMIDASES"/>
    <property type="match status" value="1"/>
</dbReference>
<protein>
    <recommendedName>
        <fullName evidence="3">amidase</fullName>
        <ecNumber evidence="3">3.5.1.4</ecNumber>
    </recommendedName>
</protein>
<organism evidence="6 7">
    <name type="scientific">Marasmiellus scandens</name>
    <dbReference type="NCBI Taxonomy" id="2682957"/>
    <lineage>
        <taxon>Eukaryota</taxon>
        <taxon>Fungi</taxon>
        <taxon>Dikarya</taxon>
        <taxon>Basidiomycota</taxon>
        <taxon>Agaricomycotina</taxon>
        <taxon>Agaricomycetes</taxon>
        <taxon>Agaricomycetidae</taxon>
        <taxon>Agaricales</taxon>
        <taxon>Marasmiineae</taxon>
        <taxon>Omphalotaceae</taxon>
        <taxon>Marasmiellus</taxon>
    </lineage>
</organism>
<comment type="catalytic activity">
    <reaction evidence="1">
        <text>a monocarboxylic acid amide + H2O = a monocarboxylate + NH4(+)</text>
        <dbReference type="Rhea" id="RHEA:12020"/>
        <dbReference type="ChEBI" id="CHEBI:15377"/>
        <dbReference type="ChEBI" id="CHEBI:28938"/>
        <dbReference type="ChEBI" id="CHEBI:35757"/>
        <dbReference type="ChEBI" id="CHEBI:83628"/>
        <dbReference type="EC" id="3.5.1.4"/>
    </reaction>
</comment>
<evidence type="ECO:0000256" key="3">
    <source>
        <dbReference type="ARBA" id="ARBA00012922"/>
    </source>
</evidence>
<dbReference type="InterPro" id="IPR020556">
    <property type="entry name" value="Amidase_CS"/>
</dbReference>
<comment type="caution">
    <text evidence="6">The sequence shown here is derived from an EMBL/GenBank/DDBJ whole genome shotgun (WGS) entry which is preliminary data.</text>
</comment>
<dbReference type="PANTHER" id="PTHR46072:SF2">
    <property type="entry name" value="AMIDASE (EUROFUNG)"/>
    <property type="match status" value="1"/>
</dbReference>
<accession>A0ABR1JQV8</accession>
<dbReference type="PIRSF" id="PIRSF001221">
    <property type="entry name" value="Amidase_fungi"/>
    <property type="match status" value="1"/>
</dbReference>
<dbReference type="SUPFAM" id="SSF75304">
    <property type="entry name" value="Amidase signature (AS) enzymes"/>
    <property type="match status" value="1"/>
</dbReference>
<gene>
    <name evidence="6" type="ORF">VKT23_005941</name>
</gene>
<dbReference type="Pfam" id="PF01425">
    <property type="entry name" value="Amidase"/>
    <property type="match status" value="1"/>
</dbReference>